<dbReference type="PANTHER" id="PTHR12001">
    <property type="entry name" value="GERANYLGERANYL PYROPHOSPHATE SYNTHASE"/>
    <property type="match status" value="1"/>
</dbReference>
<keyword evidence="3" id="KW-0808">Transferase</keyword>
<name>A1IIW7_9NEOP</name>
<dbReference type="PANTHER" id="PTHR12001:SF44">
    <property type="entry name" value="GERANYLGERANYL PYROPHOSPHATE SYNTHASE"/>
    <property type="match status" value="1"/>
</dbReference>
<dbReference type="EMBL" id="AB266081">
    <property type="protein sequence ID" value="BAF42694.1"/>
    <property type="molecule type" value="mRNA"/>
</dbReference>
<protein>
    <submittedName>
        <fullName evidence="4">Geranylgeranyl diphosphate synthase-3-B-isoform</fullName>
    </submittedName>
</protein>
<reference evidence="4" key="1">
    <citation type="journal article" date="2007" name="Insect Mol. Biol.">
        <title>Cloning and expression of a geranylgeranyl diphosphate synthase gene: insights into the synthesis of termite defence secretion.</title>
        <authorList>
            <person name="Hojo M."/>
            <person name="Matsumoto T."/>
            <person name="Miura T."/>
        </authorList>
    </citation>
    <scope>NUCLEOTIDE SEQUENCE</scope>
</reference>
<evidence type="ECO:0000256" key="3">
    <source>
        <dbReference type="RuleBase" id="RU004466"/>
    </source>
</evidence>
<sequence length="316" mass="36585">MDEHVKGNGVPCLTLGEREHEEKLLQPFAHITQVPGKQILSRIPHAYNYWLKVPADKLIVLKEIDYIIHHSGLIFNDIQDNSILRRGIPVAHSKYGVPSTINAVIYLLLKGLMKVQSLNHPDAIAVCTEHLLEMYYGQGLEICWRDNYTCPLLEEYKQMIKRKAGFWLFKIGLLQLLSDNKIDFTKLNSILAMYVQIREDYCNLCLQQYADEKGYCEDISAGKFSFPIIHAIMSHPHDQQVIHILRQRTRDVELKKYCFTLLEKFGSFSYTRRILKEMDAEARAEVAKLGGNPVLENVLNELLDWKKDEDDKNPEQ</sequence>
<dbReference type="GO" id="GO:0008299">
    <property type="term" value="P:isoprenoid biosynthetic process"/>
    <property type="evidence" value="ECO:0007669"/>
    <property type="project" value="InterPro"/>
</dbReference>
<keyword evidence="2" id="KW-0460">Magnesium</keyword>
<dbReference type="GO" id="GO:0004659">
    <property type="term" value="F:prenyltransferase activity"/>
    <property type="evidence" value="ECO:0007669"/>
    <property type="project" value="InterPro"/>
</dbReference>
<proteinExistence type="evidence at transcript level"/>
<dbReference type="InterPro" id="IPR000092">
    <property type="entry name" value="Polyprenyl_synt"/>
</dbReference>
<accession>A1IIW7</accession>
<dbReference type="AlphaFoldDB" id="A1IIW7"/>
<dbReference type="SUPFAM" id="SSF48576">
    <property type="entry name" value="Terpenoid synthases"/>
    <property type="match status" value="1"/>
</dbReference>
<dbReference type="GO" id="GO:0046872">
    <property type="term" value="F:metal ion binding"/>
    <property type="evidence" value="ECO:0007669"/>
    <property type="project" value="UniProtKB-KW"/>
</dbReference>
<dbReference type="InterPro" id="IPR008949">
    <property type="entry name" value="Isoprenoid_synthase_dom_sf"/>
</dbReference>
<evidence type="ECO:0000313" key="4">
    <source>
        <dbReference type="EMBL" id="BAF42694.1"/>
    </source>
</evidence>
<dbReference type="GO" id="GO:0042811">
    <property type="term" value="P:pheromone biosynthetic process"/>
    <property type="evidence" value="ECO:0007669"/>
    <property type="project" value="UniProtKB-ARBA"/>
</dbReference>
<keyword evidence="1" id="KW-0479">Metal-binding</keyword>
<organism evidence="4">
    <name type="scientific">Nasutitermes takasagoensis</name>
    <dbReference type="NCBI Taxonomy" id="62960"/>
    <lineage>
        <taxon>Eukaryota</taxon>
        <taxon>Metazoa</taxon>
        <taxon>Ecdysozoa</taxon>
        <taxon>Arthropoda</taxon>
        <taxon>Hexapoda</taxon>
        <taxon>Insecta</taxon>
        <taxon>Pterygota</taxon>
        <taxon>Neoptera</taxon>
        <taxon>Polyneoptera</taxon>
        <taxon>Dictyoptera</taxon>
        <taxon>Blattodea</taxon>
        <taxon>Blattoidea</taxon>
        <taxon>Termitoidae</taxon>
        <taxon>Termitidae</taxon>
        <taxon>Nasutitermitinae</taxon>
        <taxon>Nasutitermes</taxon>
    </lineage>
</organism>
<gene>
    <name evidence="4" type="primary">NtGGPPS3</name>
</gene>
<evidence type="ECO:0000256" key="1">
    <source>
        <dbReference type="ARBA" id="ARBA00022723"/>
    </source>
</evidence>
<evidence type="ECO:0000256" key="2">
    <source>
        <dbReference type="ARBA" id="ARBA00022842"/>
    </source>
</evidence>
<dbReference type="Gene3D" id="1.10.600.10">
    <property type="entry name" value="Farnesyl Diphosphate Synthase"/>
    <property type="match status" value="1"/>
</dbReference>
<comment type="similarity">
    <text evidence="3">Belongs to the FPP/GGPP synthase family.</text>
</comment>
<dbReference type="Pfam" id="PF00348">
    <property type="entry name" value="polyprenyl_synt"/>
    <property type="match status" value="1"/>
</dbReference>
<dbReference type="CDD" id="cd00867">
    <property type="entry name" value="Trans_IPPS"/>
    <property type="match status" value="1"/>
</dbReference>